<evidence type="ECO:0000313" key="1">
    <source>
        <dbReference type="EMBL" id="SNV78011.1"/>
    </source>
</evidence>
<name>A0A240A3J7_9CORY</name>
<dbReference type="Proteomes" id="UP000215374">
    <property type="component" value="Chromosome 1"/>
</dbReference>
<dbReference type="Pfam" id="PF12686">
    <property type="entry name" value="DUF3800"/>
    <property type="match status" value="1"/>
</dbReference>
<dbReference type="InterPro" id="IPR024524">
    <property type="entry name" value="DUF3800"/>
</dbReference>
<protein>
    <submittedName>
        <fullName evidence="1">Protein of uncharacterized function (DUF3800)</fullName>
    </submittedName>
</protein>
<accession>A0A240A3J7</accession>
<evidence type="ECO:0000313" key="2">
    <source>
        <dbReference type="Proteomes" id="UP000215374"/>
    </source>
</evidence>
<organism evidence="1 2">
    <name type="scientific">Corynebacterium imitans</name>
    <dbReference type="NCBI Taxonomy" id="156978"/>
    <lineage>
        <taxon>Bacteria</taxon>
        <taxon>Bacillati</taxon>
        <taxon>Actinomycetota</taxon>
        <taxon>Actinomycetes</taxon>
        <taxon>Mycobacteriales</taxon>
        <taxon>Corynebacteriaceae</taxon>
        <taxon>Corynebacterium</taxon>
    </lineage>
</organism>
<dbReference type="EMBL" id="LT906467">
    <property type="protein sequence ID" value="SNV78011.1"/>
    <property type="molecule type" value="Genomic_DNA"/>
</dbReference>
<reference evidence="1 2" key="1">
    <citation type="submission" date="2017-06" db="EMBL/GenBank/DDBJ databases">
        <authorList>
            <consortium name="Pathogen Informatics"/>
        </authorList>
    </citation>
    <scope>NUCLEOTIDE SEQUENCE [LARGE SCALE GENOMIC DNA]</scope>
    <source>
        <strain evidence="1 2">NCTC13015</strain>
    </source>
</reference>
<proteinExistence type="predicted"/>
<sequence length="349" mass="40196">MPENKLRRSLAPYSLLDVSQALSFCKNTPGNNSEDLAIARSSRHLLYRPGGSMLLAYIDEIGSPGAFVHPSHSRFADSPAFGYGGFILPEDNARQFGAHFAHKKRQFFQNDIPDGRDPGRWERKGADLLFARAAEDRPQNLRLLGSLISKLRSLDGQLFYYAEEKPIGTPRETNCSSREFLEREQTSMRETLNRIARHADSLDQSVLVMMDQINEKSRKQRLPQMYAHIFGRASDFPEMRRIVEPPMHIDSELSSNIQFADWLCALYKRAIEYQLVHDSRYSWVPRAKQFCAARGAFTHDSKLHLFQRALEDLHHSEIIYPKRPVIDSNKTSRMNQLRLEAIRKATFKE</sequence>
<dbReference type="AlphaFoldDB" id="A0A240A3J7"/>
<gene>
    <name evidence="1" type="ORF">SAMEA4535761_01807</name>
</gene>